<accession>A0A377TGA9</accession>
<sequence>MAAKNFYTHDQIELAKMKLDELPDLSKDKISSKDALESLHAQIVALATQKGYSAKEIKSALETCEIVVSERAIRDLLSASSGSKKKAVVGKNKKSVNQSQN</sequence>
<name>A0A377TGA9_HAFAL</name>
<proteinExistence type="predicted"/>
<feature type="region of interest" description="Disordered" evidence="1">
    <location>
        <begin position="81"/>
        <end position="101"/>
    </location>
</feature>
<evidence type="ECO:0000256" key="1">
    <source>
        <dbReference type="SAM" id="MobiDB-lite"/>
    </source>
</evidence>
<gene>
    <name evidence="2" type="ORF">NCTC8105_05129</name>
</gene>
<protein>
    <submittedName>
        <fullName evidence="2">Uncharacterized protein</fullName>
    </submittedName>
</protein>
<dbReference type="RefSeq" id="WP_043495537.1">
    <property type="nucleotide sequence ID" value="NZ_CAMLMO010000026.1"/>
</dbReference>
<evidence type="ECO:0000313" key="2">
    <source>
        <dbReference type="EMBL" id="STS20980.1"/>
    </source>
</evidence>
<evidence type="ECO:0000313" key="3">
    <source>
        <dbReference type="Proteomes" id="UP000254821"/>
    </source>
</evidence>
<organism evidence="2 3">
    <name type="scientific">Hafnia alvei</name>
    <dbReference type="NCBI Taxonomy" id="569"/>
    <lineage>
        <taxon>Bacteria</taxon>
        <taxon>Pseudomonadati</taxon>
        <taxon>Pseudomonadota</taxon>
        <taxon>Gammaproteobacteria</taxon>
        <taxon>Enterobacterales</taxon>
        <taxon>Hafniaceae</taxon>
        <taxon>Hafnia</taxon>
    </lineage>
</organism>
<dbReference type="Proteomes" id="UP000254821">
    <property type="component" value="Unassembled WGS sequence"/>
</dbReference>
<dbReference type="AlphaFoldDB" id="A0A377TGA9"/>
<reference evidence="2 3" key="1">
    <citation type="submission" date="2018-06" db="EMBL/GenBank/DDBJ databases">
        <authorList>
            <consortium name="Pathogen Informatics"/>
            <person name="Doyle S."/>
        </authorList>
    </citation>
    <scope>NUCLEOTIDE SEQUENCE [LARGE SCALE GENOMIC DNA]</scope>
    <source>
        <strain evidence="2 3">NCTC8105</strain>
    </source>
</reference>
<feature type="compositionally biased region" description="Basic residues" evidence="1">
    <location>
        <begin position="83"/>
        <end position="94"/>
    </location>
</feature>
<dbReference type="EMBL" id="UGHP01000002">
    <property type="protein sequence ID" value="STS20980.1"/>
    <property type="molecule type" value="Genomic_DNA"/>
</dbReference>